<keyword evidence="4" id="KW-0812">Transmembrane</keyword>
<keyword evidence="4" id="KW-0472">Membrane</keyword>
<dbReference type="Proteomes" id="UP000298324">
    <property type="component" value="Unassembled WGS sequence"/>
</dbReference>
<sequence length="326" mass="36547">MNRKKKIFLFSLLIFMMAGFLCILAGCKRSSTGIKTVQLSPAEQAAQKISGYSNPDAVISVYELNDMINDPNLVILDARGGTSRTLKAILAEGYLPGAIQIIASHYQDPARWNSIAPAKYIERYLRELGLDNYSKIVIYGNDNCLQGRVYWMLKMYGCDNEVKILDGGFEKWQEAGLQENIAKPTKLPRSNFGFNPVKEDLSFKTDLKEMGAVVGSNDPNNIIVDARPNNDYLSGHIPSSVNISINDILNDDKTFKTAQELADIFTSRGVTQNKNVYVYSTQGEESSLVWYVLHELMGYPSVKNYYGGFREWNYRERPLEKGGASA</sequence>
<dbReference type="PANTHER" id="PTHR43855">
    <property type="entry name" value="THIOSULFATE SULFURTRANSFERASE"/>
    <property type="match status" value="1"/>
</dbReference>
<feature type="transmembrane region" description="Helical" evidence="4">
    <location>
        <begin position="7"/>
        <end position="26"/>
    </location>
</feature>
<accession>A0A4Y7RCY6</accession>
<keyword evidence="6" id="KW-0808">Transferase</keyword>
<dbReference type="PROSITE" id="PS50206">
    <property type="entry name" value="RHODANESE_3"/>
    <property type="match status" value="2"/>
</dbReference>
<dbReference type="InterPro" id="IPR001763">
    <property type="entry name" value="Rhodanese-like_dom"/>
</dbReference>
<evidence type="ECO:0000313" key="6">
    <source>
        <dbReference type="EMBL" id="TEB06593.1"/>
    </source>
</evidence>
<dbReference type="CDD" id="cd01448">
    <property type="entry name" value="TST_Repeat_1"/>
    <property type="match status" value="1"/>
</dbReference>
<dbReference type="Pfam" id="PF00581">
    <property type="entry name" value="Rhodanese"/>
    <property type="match status" value="2"/>
</dbReference>
<evidence type="ECO:0000256" key="1">
    <source>
        <dbReference type="ARBA" id="ARBA00012245"/>
    </source>
</evidence>
<protein>
    <recommendedName>
        <fullName evidence="1">thiosulfate sulfurtransferase</fullName>
        <ecNumber evidence="1">2.8.1.1</ecNumber>
    </recommendedName>
</protein>
<comment type="caution">
    <text evidence="6">The sequence shown here is derived from an EMBL/GenBank/DDBJ whole genome shotgun (WGS) entry which is preliminary data.</text>
</comment>
<keyword evidence="2" id="KW-0677">Repeat</keyword>
<organism evidence="6 7">
    <name type="scientific">Pelotomaculum schinkii</name>
    <dbReference type="NCBI Taxonomy" id="78350"/>
    <lineage>
        <taxon>Bacteria</taxon>
        <taxon>Bacillati</taxon>
        <taxon>Bacillota</taxon>
        <taxon>Clostridia</taxon>
        <taxon>Eubacteriales</taxon>
        <taxon>Desulfotomaculaceae</taxon>
        <taxon>Pelotomaculum</taxon>
    </lineage>
</organism>
<evidence type="ECO:0000313" key="7">
    <source>
        <dbReference type="Proteomes" id="UP000298324"/>
    </source>
</evidence>
<dbReference type="Gene3D" id="3.40.250.10">
    <property type="entry name" value="Rhodanese-like domain"/>
    <property type="match status" value="2"/>
</dbReference>
<evidence type="ECO:0000259" key="5">
    <source>
        <dbReference type="PROSITE" id="PS50206"/>
    </source>
</evidence>
<evidence type="ECO:0000256" key="3">
    <source>
        <dbReference type="ARBA" id="ARBA00047549"/>
    </source>
</evidence>
<dbReference type="InterPro" id="IPR051126">
    <property type="entry name" value="Thiosulfate_sulfurtransferase"/>
</dbReference>
<dbReference type="EMBL" id="QFGA01000001">
    <property type="protein sequence ID" value="TEB06593.1"/>
    <property type="molecule type" value="Genomic_DNA"/>
</dbReference>
<dbReference type="PROSITE" id="PS51257">
    <property type="entry name" value="PROKAR_LIPOPROTEIN"/>
    <property type="match status" value="1"/>
</dbReference>
<reference evidence="6 7" key="1">
    <citation type="journal article" date="2018" name="Environ. Microbiol.">
        <title>Novel energy conservation strategies and behaviour of Pelotomaculum schinkii driving syntrophic propionate catabolism.</title>
        <authorList>
            <person name="Hidalgo-Ahumada C.A.P."/>
            <person name="Nobu M.K."/>
            <person name="Narihiro T."/>
            <person name="Tamaki H."/>
            <person name="Liu W.T."/>
            <person name="Kamagata Y."/>
            <person name="Stams A.J.M."/>
            <person name="Imachi H."/>
            <person name="Sousa D.Z."/>
        </authorList>
    </citation>
    <scope>NUCLEOTIDE SEQUENCE [LARGE SCALE GENOMIC DNA]</scope>
    <source>
        <strain evidence="6 7">HH</strain>
    </source>
</reference>
<evidence type="ECO:0000256" key="2">
    <source>
        <dbReference type="ARBA" id="ARBA00022737"/>
    </source>
</evidence>
<dbReference type="GO" id="GO:0004792">
    <property type="term" value="F:thiosulfate-cyanide sulfurtransferase activity"/>
    <property type="evidence" value="ECO:0007669"/>
    <property type="project" value="UniProtKB-EC"/>
</dbReference>
<feature type="domain" description="Rhodanese" evidence="5">
    <location>
        <begin position="217"/>
        <end position="321"/>
    </location>
</feature>
<dbReference type="SUPFAM" id="SSF52821">
    <property type="entry name" value="Rhodanese/Cell cycle control phosphatase"/>
    <property type="match status" value="2"/>
</dbReference>
<dbReference type="SMART" id="SM00450">
    <property type="entry name" value="RHOD"/>
    <property type="match status" value="2"/>
</dbReference>
<evidence type="ECO:0000256" key="4">
    <source>
        <dbReference type="SAM" id="Phobius"/>
    </source>
</evidence>
<name>A0A4Y7RCY6_9FIRM</name>
<dbReference type="AlphaFoldDB" id="A0A4Y7RCY6"/>
<dbReference type="RefSeq" id="WP_134216952.1">
    <property type="nucleotide sequence ID" value="NZ_QFGA01000001.1"/>
</dbReference>
<keyword evidence="7" id="KW-1185">Reference proteome</keyword>
<feature type="domain" description="Rhodanese" evidence="5">
    <location>
        <begin position="69"/>
        <end position="181"/>
    </location>
</feature>
<dbReference type="EC" id="2.8.1.1" evidence="1"/>
<proteinExistence type="predicted"/>
<dbReference type="InterPro" id="IPR036873">
    <property type="entry name" value="Rhodanese-like_dom_sf"/>
</dbReference>
<dbReference type="PANTHER" id="PTHR43855:SF1">
    <property type="entry name" value="THIOSULFATE SULFURTRANSFERASE"/>
    <property type="match status" value="1"/>
</dbReference>
<keyword evidence="4" id="KW-1133">Transmembrane helix</keyword>
<comment type="catalytic activity">
    <reaction evidence="3">
        <text>thiosulfate + hydrogen cyanide = thiocyanate + sulfite + 2 H(+)</text>
        <dbReference type="Rhea" id="RHEA:16881"/>
        <dbReference type="ChEBI" id="CHEBI:15378"/>
        <dbReference type="ChEBI" id="CHEBI:17359"/>
        <dbReference type="ChEBI" id="CHEBI:18022"/>
        <dbReference type="ChEBI" id="CHEBI:18407"/>
        <dbReference type="ChEBI" id="CHEBI:33542"/>
        <dbReference type="EC" id="2.8.1.1"/>
    </reaction>
</comment>
<gene>
    <name evidence="6" type="ORF">Psch_00125</name>
</gene>